<accession>A0ABP5VNK0</accession>
<protein>
    <submittedName>
        <fullName evidence="8">OmpA family protein</fullName>
    </submittedName>
</protein>
<dbReference type="SUPFAM" id="SSF103088">
    <property type="entry name" value="OmpA-like"/>
    <property type="match status" value="1"/>
</dbReference>
<evidence type="ECO:0000256" key="3">
    <source>
        <dbReference type="ARBA" id="ARBA00023237"/>
    </source>
</evidence>
<feature type="region of interest" description="Disordered" evidence="5">
    <location>
        <begin position="151"/>
        <end position="186"/>
    </location>
</feature>
<gene>
    <name evidence="8" type="ORF">GCM10010191_09860</name>
</gene>
<keyword evidence="2 4" id="KW-0472">Membrane</keyword>
<dbReference type="PANTHER" id="PTHR30329:SF21">
    <property type="entry name" value="LIPOPROTEIN YIAD-RELATED"/>
    <property type="match status" value="1"/>
</dbReference>
<dbReference type="InterPro" id="IPR050330">
    <property type="entry name" value="Bact_OuterMem_StrucFunc"/>
</dbReference>
<dbReference type="InterPro" id="IPR006665">
    <property type="entry name" value="OmpA-like"/>
</dbReference>
<evidence type="ECO:0000256" key="6">
    <source>
        <dbReference type="SAM" id="SignalP"/>
    </source>
</evidence>
<keyword evidence="6" id="KW-0732">Signal</keyword>
<evidence type="ECO:0000313" key="8">
    <source>
        <dbReference type="EMBL" id="GAA2404199.1"/>
    </source>
</evidence>
<keyword evidence="3" id="KW-0998">Cell outer membrane</keyword>
<dbReference type="Pfam" id="PF00691">
    <property type="entry name" value="OmpA"/>
    <property type="match status" value="1"/>
</dbReference>
<evidence type="ECO:0000256" key="2">
    <source>
        <dbReference type="ARBA" id="ARBA00023136"/>
    </source>
</evidence>
<evidence type="ECO:0000256" key="5">
    <source>
        <dbReference type="SAM" id="MobiDB-lite"/>
    </source>
</evidence>
<dbReference type="Gene3D" id="3.30.1330.60">
    <property type="entry name" value="OmpA-like domain"/>
    <property type="match status" value="1"/>
</dbReference>
<name>A0ABP5VNK0_9ACTN</name>
<dbReference type="Proteomes" id="UP001501231">
    <property type="component" value="Unassembled WGS sequence"/>
</dbReference>
<dbReference type="PRINTS" id="PR01021">
    <property type="entry name" value="OMPADOMAIN"/>
</dbReference>
<feature type="signal peptide" evidence="6">
    <location>
        <begin position="1"/>
        <end position="25"/>
    </location>
</feature>
<dbReference type="InterPro" id="IPR036737">
    <property type="entry name" value="OmpA-like_sf"/>
</dbReference>
<feature type="compositionally biased region" description="Basic and acidic residues" evidence="5">
    <location>
        <begin position="165"/>
        <end position="180"/>
    </location>
</feature>
<organism evidence="8 9">
    <name type="scientific">Actinomadura vinacea</name>
    <dbReference type="NCBI Taxonomy" id="115336"/>
    <lineage>
        <taxon>Bacteria</taxon>
        <taxon>Bacillati</taxon>
        <taxon>Actinomycetota</taxon>
        <taxon>Actinomycetes</taxon>
        <taxon>Streptosporangiales</taxon>
        <taxon>Thermomonosporaceae</taxon>
        <taxon>Actinomadura</taxon>
    </lineage>
</organism>
<dbReference type="CDD" id="cd07185">
    <property type="entry name" value="OmpA_C-like"/>
    <property type="match status" value="1"/>
</dbReference>
<feature type="chain" id="PRO_5046262126" evidence="6">
    <location>
        <begin position="26"/>
        <end position="186"/>
    </location>
</feature>
<comment type="caution">
    <text evidence="8">The sequence shown here is derived from an EMBL/GenBank/DDBJ whole genome shotgun (WGS) entry which is preliminary data.</text>
</comment>
<dbReference type="InterPro" id="IPR006664">
    <property type="entry name" value="OMP_bac"/>
</dbReference>
<evidence type="ECO:0000313" key="9">
    <source>
        <dbReference type="Proteomes" id="UP001501231"/>
    </source>
</evidence>
<dbReference type="RefSeq" id="WP_344587239.1">
    <property type="nucleotide sequence ID" value="NZ_BAAARW010000003.1"/>
</dbReference>
<comment type="subcellular location">
    <subcellularLocation>
        <location evidence="1">Cell outer membrane</location>
    </subcellularLocation>
</comment>
<evidence type="ECO:0000259" key="7">
    <source>
        <dbReference type="PROSITE" id="PS51123"/>
    </source>
</evidence>
<dbReference type="EMBL" id="BAAARW010000003">
    <property type="protein sequence ID" value="GAA2404199.1"/>
    <property type="molecule type" value="Genomic_DNA"/>
</dbReference>
<dbReference type="PANTHER" id="PTHR30329">
    <property type="entry name" value="STATOR ELEMENT OF FLAGELLAR MOTOR COMPLEX"/>
    <property type="match status" value="1"/>
</dbReference>
<proteinExistence type="predicted"/>
<evidence type="ECO:0000256" key="1">
    <source>
        <dbReference type="ARBA" id="ARBA00004442"/>
    </source>
</evidence>
<dbReference type="PROSITE" id="PS51123">
    <property type="entry name" value="OMPA_2"/>
    <property type="match status" value="1"/>
</dbReference>
<keyword evidence="9" id="KW-1185">Reference proteome</keyword>
<sequence length="186" mass="18916">MTRAARGVALALLLAGASFSSPAAAAEPQPTGLELAESVEALGIAESIDGIDLAASIVPLRQERTQGSITTVQISADVLFAFGAADLTPAARGVIAGVAARLRGATGEVSVTGYTDSVGAPADNLRLSQQRAESVRAELARAAGGVQIKAVGRGEADPVQPNTKNGEDNPEGRAENRRVEISFSGR</sequence>
<feature type="domain" description="OmpA-like" evidence="7">
    <location>
        <begin position="67"/>
        <end position="186"/>
    </location>
</feature>
<reference evidence="9" key="1">
    <citation type="journal article" date="2019" name="Int. J. Syst. Evol. Microbiol.">
        <title>The Global Catalogue of Microorganisms (GCM) 10K type strain sequencing project: providing services to taxonomists for standard genome sequencing and annotation.</title>
        <authorList>
            <consortium name="The Broad Institute Genomics Platform"/>
            <consortium name="The Broad Institute Genome Sequencing Center for Infectious Disease"/>
            <person name="Wu L."/>
            <person name="Ma J."/>
        </authorList>
    </citation>
    <scope>NUCLEOTIDE SEQUENCE [LARGE SCALE GENOMIC DNA]</scope>
    <source>
        <strain evidence="9">JCM 3325</strain>
    </source>
</reference>
<evidence type="ECO:0000256" key="4">
    <source>
        <dbReference type="PROSITE-ProRule" id="PRU00473"/>
    </source>
</evidence>